<dbReference type="GO" id="GO:0046654">
    <property type="term" value="P:tetrahydrofolate biosynthetic process"/>
    <property type="evidence" value="ECO:0007669"/>
    <property type="project" value="InterPro"/>
</dbReference>
<keyword evidence="6" id="KW-0560">Oxidoreductase</keyword>
<evidence type="ECO:0000313" key="13">
    <source>
        <dbReference type="Proteomes" id="UP001153712"/>
    </source>
</evidence>
<dbReference type="InterPro" id="IPR001796">
    <property type="entry name" value="DHFR_dom"/>
</dbReference>
<evidence type="ECO:0000256" key="7">
    <source>
        <dbReference type="ARBA" id="ARBA00025067"/>
    </source>
</evidence>
<dbReference type="GO" id="GO:0046452">
    <property type="term" value="P:dihydrofolate metabolic process"/>
    <property type="evidence" value="ECO:0007669"/>
    <property type="project" value="TreeGrafter"/>
</dbReference>
<dbReference type="Proteomes" id="UP001153712">
    <property type="component" value="Chromosome 1"/>
</dbReference>
<protein>
    <recommendedName>
        <fullName evidence="3">dihydrofolate reductase</fullName>
        <ecNumber evidence="3">1.5.1.3</ecNumber>
    </recommendedName>
</protein>
<dbReference type="OrthoDB" id="4664297at2759"/>
<dbReference type="GO" id="GO:0005739">
    <property type="term" value="C:mitochondrion"/>
    <property type="evidence" value="ECO:0007669"/>
    <property type="project" value="TreeGrafter"/>
</dbReference>
<evidence type="ECO:0000256" key="9">
    <source>
        <dbReference type="RuleBase" id="RU004474"/>
    </source>
</evidence>
<dbReference type="AlphaFoldDB" id="A0A9N9T9Z0"/>
<keyword evidence="5" id="KW-0521">NADP</keyword>
<reference evidence="12" key="1">
    <citation type="submission" date="2022-01" db="EMBL/GenBank/DDBJ databases">
        <authorList>
            <person name="King R."/>
        </authorList>
    </citation>
    <scope>NUCLEOTIDE SEQUENCE</scope>
</reference>
<evidence type="ECO:0000256" key="2">
    <source>
        <dbReference type="ARBA" id="ARBA00009539"/>
    </source>
</evidence>
<dbReference type="PANTHER" id="PTHR48069:SF3">
    <property type="entry name" value="DIHYDROFOLATE REDUCTASE"/>
    <property type="match status" value="1"/>
</dbReference>
<keyword evidence="4" id="KW-0554">One-carbon metabolism</keyword>
<comment type="similarity">
    <text evidence="2 9">Belongs to the dihydrofolate reductase family.</text>
</comment>
<dbReference type="PROSITE" id="PS00075">
    <property type="entry name" value="DHFR_1"/>
    <property type="match status" value="1"/>
</dbReference>
<keyword evidence="10" id="KW-0812">Transmembrane</keyword>
<dbReference type="Gene3D" id="3.40.430.10">
    <property type="entry name" value="Dihydrofolate Reductase, subunit A"/>
    <property type="match status" value="1"/>
</dbReference>
<evidence type="ECO:0000256" key="8">
    <source>
        <dbReference type="ARBA" id="ARBA00048873"/>
    </source>
</evidence>
<name>A0A9N9T9Z0_PHYSR</name>
<evidence type="ECO:0000313" key="12">
    <source>
        <dbReference type="EMBL" id="CAG9854128.1"/>
    </source>
</evidence>
<dbReference type="EC" id="1.5.1.3" evidence="3"/>
<keyword evidence="10" id="KW-0472">Membrane</keyword>
<comment type="function">
    <text evidence="7">Key enzyme in folate metabolism. Catalyzes an essential reaction for de novo glycine and purine synthesis, and for DNA precursor synthesis.</text>
</comment>
<dbReference type="Pfam" id="PF00186">
    <property type="entry name" value="DHFR_1"/>
    <property type="match status" value="1"/>
</dbReference>
<dbReference type="GO" id="GO:0050661">
    <property type="term" value="F:NADP binding"/>
    <property type="evidence" value="ECO:0007669"/>
    <property type="project" value="InterPro"/>
</dbReference>
<evidence type="ECO:0000256" key="3">
    <source>
        <dbReference type="ARBA" id="ARBA00012856"/>
    </source>
</evidence>
<dbReference type="CDD" id="cd00209">
    <property type="entry name" value="DHFR"/>
    <property type="match status" value="1"/>
</dbReference>
<keyword evidence="10" id="KW-1133">Transmembrane helix</keyword>
<comment type="catalytic activity">
    <reaction evidence="8">
        <text>(6S)-5,6,7,8-tetrahydrofolate + NADP(+) = 7,8-dihydrofolate + NADPH + H(+)</text>
        <dbReference type="Rhea" id="RHEA:15009"/>
        <dbReference type="ChEBI" id="CHEBI:15378"/>
        <dbReference type="ChEBI" id="CHEBI:57451"/>
        <dbReference type="ChEBI" id="CHEBI:57453"/>
        <dbReference type="ChEBI" id="CHEBI:57783"/>
        <dbReference type="ChEBI" id="CHEBI:58349"/>
        <dbReference type="EC" id="1.5.1.3"/>
    </reaction>
</comment>
<feature type="transmembrane region" description="Helical" evidence="10">
    <location>
        <begin position="7"/>
        <end position="25"/>
    </location>
</feature>
<accession>A0A9N9T9Z0</accession>
<dbReference type="PROSITE" id="PS51330">
    <property type="entry name" value="DHFR_2"/>
    <property type="match status" value="1"/>
</dbReference>
<evidence type="ECO:0000256" key="1">
    <source>
        <dbReference type="ARBA" id="ARBA00004903"/>
    </source>
</evidence>
<organism evidence="12 13">
    <name type="scientific">Phyllotreta striolata</name>
    <name type="common">Striped flea beetle</name>
    <name type="synonym">Crioceris striolata</name>
    <dbReference type="NCBI Taxonomy" id="444603"/>
    <lineage>
        <taxon>Eukaryota</taxon>
        <taxon>Metazoa</taxon>
        <taxon>Ecdysozoa</taxon>
        <taxon>Arthropoda</taxon>
        <taxon>Hexapoda</taxon>
        <taxon>Insecta</taxon>
        <taxon>Pterygota</taxon>
        <taxon>Neoptera</taxon>
        <taxon>Endopterygota</taxon>
        <taxon>Coleoptera</taxon>
        <taxon>Polyphaga</taxon>
        <taxon>Cucujiformia</taxon>
        <taxon>Chrysomeloidea</taxon>
        <taxon>Chrysomelidae</taxon>
        <taxon>Galerucinae</taxon>
        <taxon>Alticini</taxon>
        <taxon>Phyllotreta</taxon>
    </lineage>
</organism>
<dbReference type="InterPro" id="IPR024072">
    <property type="entry name" value="DHFR-like_dom_sf"/>
</dbReference>
<evidence type="ECO:0000256" key="5">
    <source>
        <dbReference type="ARBA" id="ARBA00022857"/>
    </source>
</evidence>
<comment type="pathway">
    <text evidence="1">Cofactor biosynthesis; tetrahydrofolate biosynthesis; 5,6,7,8-tetrahydrofolate from 7,8-dihydrofolate: step 1/1.</text>
</comment>
<dbReference type="SUPFAM" id="SSF53597">
    <property type="entry name" value="Dihydrofolate reductase-like"/>
    <property type="match status" value="1"/>
</dbReference>
<evidence type="ECO:0000256" key="4">
    <source>
        <dbReference type="ARBA" id="ARBA00022563"/>
    </source>
</evidence>
<dbReference type="EMBL" id="OU900094">
    <property type="protein sequence ID" value="CAG9854128.1"/>
    <property type="molecule type" value="Genomic_DNA"/>
</dbReference>
<feature type="domain" description="DHFR" evidence="11">
    <location>
        <begin position="38"/>
        <end position="217"/>
    </location>
</feature>
<gene>
    <name evidence="12" type="ORF">PHYEVI_LOCUS593</name>
</gene>
<keyword evidence="13" id="KW-1185">Reference proteome</keyword>
<dbReference type="FunFam" id="3.40.430.10:FF:000002">
    <property type="entry name" value="Dihydrofolate reductase"/>
    <property type="match status" value="1"/>
</dbReference>
<dbReference type="GO" id="GO:0046655">
    <property type="term" value="P:folic acid metabolic process"/>
    <property type="evidence" value="ECO:0007669"/>
    <property type="project" value="TreeGrafter"/>
</dbReference>
<dbReference type="GO" id="GO:0006730">
    <property type="term" value="P:one-carbon metabolic process"/>
    <property type="evidence" value="ECO:0007669"/>
    <property type="project" value="UniProtKB-KW"/>
</dbReference>
<evidence type="ECO:0000256" key="10">
    <source>
        <dbReference type="SAM" id="Phobius"/>
    </source>
</evidence>
<dbReference type="GO" id="GO:0004146">
    <property type="term" value="F:dihydrofolate reductase activity"/>
    <property type="evidence" value="ECO:0007669"/>
    <property type="project" value="UniProtKB-EC"/>
</dbReference>
<dbReference type="InterPro" id="IPR012259">
    <property type="entry name" value="DHFR"/>
</dbReference>
<dbReference type="InterPro" id="IPR017925">
    <property type="entry name" value="DHFR_CS"/>
</dbReference>
<dbReference type="PANTHER" id="PTHR48069">
    <property type="entry name" value="DIHYDROFOLATE REDUCTASE"/>
    <property type="match status" value="1"/>
</dbReference>
<evidence type="ECO:0000259" key="11">
    <source>
        <dbReference type="PROSITE" id="PS51330"/>
    </source>
</evidence>
<evidence type="ECO:0000256" key="6">
    <source>
        <dbReference type="ARBA" id="ARBA00023002"/>
    </source>
</evidence>
<proteinExistence type="inferred from homology"/>
<sequence length="219" mass="25612">MVKIRFLLNFGLFNLTFIYFIHSFLCTFTPIESTMPVKLNLIAAACENMGIGKNNNLPWKLKSEMDYFTKMTSKTSDPNKKNVVIMGRRTWESIPKKYKPLADRINFVLSRSDLDLNDYTNTFHFNSLESCIEKLEVDSFKNVYETVWIIGGSHLYEEAMRSNNFYRLYLTRILKTFDCDTFFPPLPAHLKKVSDPEVPDDIQSEKGINFTYNIYEKTV</sequence>
<dbReference type="PRINTS" id="PR00070">
    <property type="entry name" value="DHFR"/>
</dbReference>